<sequence length="158" mass="16491">MSGSKSGQFFIGSIVIFLVIFGLILALLNSMNDLGKHATTPEKMDEASIAERIKPIAEVNIGEPPAVQAPAPEEAPSESDAVATLVSQVCAACHGAGLMGSPKIGNAKDWAPRIDKGIDTLYNHAINGFNAMPAKGGRADLSDDQIKAAVDYMVAQAQ</sequence>
<keyword evidence="6" id="KW-0812">Transmembrane</keyword>
<organism evidence="8">
    <name type="scientific">marine sediment metagenome</name>
    <dbReference type="NCBI Taxonomy" id="412755"/>
    <lineage>
        <taxon>unclassified sequences</taxon>
        <taxon>metagenomes</taxon>
        <taxon>ecological metagenomes</taxon>
    </lineage>
</organism>
<reference evidence="8" key="1">
    <citation type="journal article" date="2015" name="Nature">
        <title>Complex archaea that bridge the gap between prokaryotes and eukaryotes.</title>
        <authorList>
            <person name="Spang A."/>
            <person name="Saw J.H."/>
            <person name="Jorgensen S.L."/>
            <person name="Zaremba-Niedzwiedzka K."/>
            <person name="Martijn J."/>
            <person name="Lind A.E."/>
            <person name="van Eijk R."/>
            <person name="Schleper C."/>
            <person name="Guy L."/>
            <person name="Ettema T.J."/>
        </authorList>
    </citation>
    <scope>NUCLEOTIDE SEQUENCE</scope>
</reference>
<gene>
    <name evidence="8" type="ORF">LCGC14_0806610</name>
</gene>
<keyword evidence="6" id="KW-0472">Membrane</keyword>
<evidence type="ECO:0000256" key="5">
    <source>
        <dbReference type="ARBA" id="ARBA00023004"/>
    </source>
</evidence>
<dbReference type="PANTHER" id="PTHR40942">
    <property type="match status" value="1"/>
</dbReference>
<evidence type="ECO:0000313" key="8">
    <source>
        <dbReference type="EMBL" id="KKN33165.1"/>
    </source>
</evidence>
<feature type="transmembrane region" description="Helical" evidence="6">
    <location>
        <begin position="6"/>
        <end position="28"/>
    </location>
</feature>
<proteinExistence type="predicted"/>
<evidence type="ECO:0000256" key="4">
    <source>
        <dbReference type="ARBA" id="ARBA00022982"/>
    </source>
</evidence>
<dbReference type="Gene3D" id="1.10.760.10">
    <property type="entry name" value="Cytochrome c-like domain"/>
    <property type="match status" value="1"/>
</dbReference>
<keyword evidence="1" id="KW-0813">Transport</keyword>
<name>A0A0F9PN10_9ZZZZ</name>
<keyword evidence="6" id="KW-1133">Transmembrane helix</keyword>
<comment type="caution">
    <text evidence="8">The sequence shown here is derived from an EMBL/GenBank/DDBJ whole genome shotgun (WGS) entry which is preliminary data.</text>
</comment>
<keyword evidence="2" id="KW-0349">Heme</keyword>
<dbReference type="AlphaFoldDB" id="A0A0F9PN10"/>
<evidence type="ECO:0000259" key="7">
    <source>
        <dbReference type="PROSITE" id="PS51007"/>
    </source>
</evidence>
<dbReference type="GO" id="GO:0020037">
    <property type="term" value="F:heme binding"/>
    <property type="evidence" value="ECO:0007669"/>
    <property type="project" value="InterPro"/>
</dbReference>
<dbReference type="InterPro" id="IPR009056">
    <property type="entry name" value="Cyt_c-like_dom"/>
</dbReference>
<evidence type="ECO:0000256" key="1">
    <source>
        <dbReference type="ARBA" id="ARBA00022448"/>
    </source>
</evidence>
<evidence type="ECO:0000256" key="2">
    <source>
        <dbReference type="ARBA" id="ARBA00022617"/>
    </source>
</evidence>
<evidence type="ECO:0000256" key="3">
    <source>
        <dbReference type="ARBA" id="ARBA00022723"/>
    </source>
</evidence>
<feature type="domain" description="Cytochrome c" evidence="7">
    <location>
        <begin position="77"/>
        <end position="157"/>
    </location>
</feature>
<dbReference type="EMBL" id="LAZR01002199">
    <property type="protein sequence ID" value="KKN33165.1"/>
    <property type="molecule type" value="Genomic_DNA"/>
</dbReference>
<dbReference type="GO" id="GO:0005506">
    <property type="term" value="F:iron ion binding"/>
    <property type="evidence" value="ECO:0007669"/>
    <property type="project" value="InterPro"/>
</dbReference>
<dbReference type="PANTHER" id="PTHR40942:SF4">
    <property type="entry name" value="CYTOCHROME C5"/>
    <property type="match status" value="1"/>
</dbReference>
<dbReference type="InterPro" id="IPR036909">
    <property type="entry name" value="Cyt_c-like_dom_sf"/>
</dbReference>
<keyword evidence="5" id="KW-0408">Iron</keyword>
<accession>A0A0F9PN10</accession>
<dbReference type="GO" id="GO:0009055">
    <property type="term" value="F:electron transfer activity"/>
    <property type="evidence" value="ECO:0007669"/>
    <property type="project" value="InterPro"/>
</dbReference>
<dbReference type="PRINTS" id="PR00607">
    <property type="entry name" value="CYTCHROMECIE"/>
</dbReference>
<dbReference type="PROSITE" id="PS51007">
    <property type="entry name" value="CYTC"/>
    <property type="match status" value="1"/>
</dbReference>
<keyword evidence="3" id="KW-0479">Metal-binding</keyword>
<dbReference type="SUPFAM" id="SSF46626">
    <property type="entry name" value="Cytochrome c"/>
    <property type="match status" value="1"/>
</dbReference>
<dbReference type="InterPro" id="IPR002323">
    <property type="entry name" value="Cyt_CIE"/>
</dbReference>
<evidence type="ECO:0000256" key="6">
    <source>
        <dbReference type="SAM" id="Phobius"/>
    </source>
</evidence>
<dbReference type="Pfam" id="PF13442">
    <property type="entry name" value="Cytochrome_CBB3"/>
    <property type="match status" value="1"/>
</dbReference>
<keyword evidence="4" id="KW-0249">Electron transport</keyword>
<protein>
    <recommendedName>
        <fullName evidence="7">Cytochrome c domain-containing protein</fullName>
    </recommendedName>
</protein>